<feature type="domain" description="GtrA/DPMS transmembrane" evidence="7">
    <location>
        <begin position="16"/>
        <end position="135"/>
    </location>
</feature>
<evidence type="ECO:0000313" key="9">
    <source>
        <dbReference type="Proteomes" id="UP000320216"/>
    </source>
</evidence>
<keyword evidence="3 6" id="KW-0812">Transmembrane</keyword>
<evidence type="ECO:0000256" key="4">
    <source>
        <dbReference type="ARBA" id="ARBA00022989"/>
    </source>
</evidence>
<dbReference type="OrthoDB" id="9807815at2"/>
<dbReference type="PANTHER" id="PTHR38459">
    <property type="entry name" value="PROPHAGE BACTOPRENOL-LINKED GLUCOSE TRANSLOCASE HOMOLOG"/>
    <property type="match status" value="1"/>
</dbReference>
<dbReference type="GO" id="GO:0000271">
    <property type="term" value="P:polysaccharide biosynthetic process"/>
    <property type="evidence" value="ECO:0007669"/>
    <property type="project" value="InterPro"/>
</dbReference>
<dbReference type="AlphaFoldDB" id="A0A5B8M479"/>
<dbReference type="KEGG" id="huw:FPZ11_09690"/>
<dbReference type="InterPro" id="IPR007267">
    <property type="entry name" value="GtrA_DPMS_TM"/>
</dbReference>
<dbReference type="GO" id="GO:0005886">
    <property type="term" value="C:plasma membrane"/>
    <property type="evidence" value="ECO:0007669"/>
    <property type="project" value="TreeGrafter"/>
</dbReference>
<dbReference type="InterPro" id="IPR051401">
    <property type="entry name" value="GtrA_CellWall_Glycosyl"/>
</dbReference>
<reference evidence="8 9" key="1">
    <citation type="submission" date="2019-07" db="EMBL/GenBank/DDBJ databases">
        <title>Full genome sequence of Humibacter sp. WJ7-1.</title>
        <authorList>
            <person name="Im W.-T."/>
        </authorList>
    </citation>
    <scope>NUCLEOTIDE SEQUENCE [LARGE SCALE GENOMIC DNA]</scope>
    <source>
        <strain evidence="8 9">WJ7-1</strain>
    </source>
</reference>
<comment type="similarity">
    <text evidence="2">Belongs to the GtrA family.</text>
</comment>
<comment type="subcellular location">
    <subcellularLocation>
        <location evidence="1">Membrane</location>
        <topology evidence="1">Multi-pass membrane protein</topology>
    </subcellularLocation>
</comment>
<sequence length="151" mass="16729">MITSERLRQAAGLSARFLIVGALSTVIEIGLFNLFFLAFGWSPVWAKIASSLIALVNAYFGNREWAFRHRGRHGRLREAILFLIVNALCTGLGVAIVWAGEWMFGRGPLVVNIVNVVSIGIVVLVRFVLYHWVVFPGHKDARVTAPQETPA</sequence>
<feature type="transmembrane region" description="Helical" evidence="6">
    <location>
        <begin position="112"/>
        <end position="133"/>
    </location>
</feature>
<organism evidence="8 9">
    <name type="scientific">Humibacter ginsenosidimutans</name>
    <dbReference type="NCBI Taxonomy" id="2599293"/>
    <lineage>
        <taxon>Bacteria</taxon>
        <taxon>Bacillati</taxon>
        <taxon>Actinomycetota</taxon>
        <taxon>Actinomycetes</taxon>
        <taxon>Micrococcales</taxon>
        <taxon>Microbacteriaceae</taxon>
        <taxon>Humibacter</taxon>
    </lineage>
</organism>
<dbReference type="PANTHER" id="PTHR38459:SF1">
    <property type="entry name" value="PROPHAGE BACTOPRENOL-LINKED GLUCOSE TRANSLOCASE HOMOLOG"/>
    <property type="match status" value="1"/>
</dbReference>
<protein>
    <submittedName>
        <fullName evidence="8">GtrA family protein</fullName>
    </submittedName>
</protein>
<dbReference type="Proteomes" id="UP000320216">
    <property type="component" value="Chromosome"/>
</dbReference>
<evidence type="ECO:0000256" key="6">
    <source>
        <dbReference type="SAM" id="Phobius"/>
    </source>
</evidence>
<keyword evidence="9" id="KW-1185">Reference proteome</keyword>
<evidence type="ECO:0000259" key="7">
    <source>
        <dbReference type="Pfam" id="PF04138"/>
    </source>
</evidence>
<name>A0A5B8M479_9MICO</name>
<evidence type="ECO:0000256" key="5">
    <source>
        <dbReference type="ARBA" id="ARBA00023136"/>
    </source>
</evidence>
<keyword evidence="4 6" id="KW-1133">Transmembrane helix</keyword>
<evidence type="ECO:0000313" key="8">
    <source>
        <dbReference type="EMBL" id="QDZ15001.1"/>
    </source>
</evidence>
<feature type="transmembrane region" description="Helical" evidence="6">
    <location>
        <begin position="44"/>
        <end position="60"/>
    </location>
</feature>
<feature type="transmembrane region" description="Helical" evidence="6">
    <location>
        <begin position="80"/>
        <end position="100"/>
    </location>
</feature>
<evidence type="ECO:0000256" key="2">
    <source>
        <dbReference type="ARBA" id="ARBA00009399"/>
    </source>
</evidence>
<feature type="transmembrane region" description="Helical" evidence="6">
    <location>
        <begin position="15"/>
        <end position="38"/>
    </location>
</feature>
<evidence type="ECO:0000256" key="3">
    <source>
        <dbReference type="ARBA" id="ARBA00022692"/>
    </source>
</evidence>
<dbReference type="EMBL" id="CP042305">
    <property type="protein sequence ID" value="QDZ15001.1"/>
    <property type="molecule type" value="Genomic_DNA"/>
</dbReference>
<proteinExistence type="inferred from homology"/>
<keyword evidence="5 6" id="KW-0472">Membrane</keyword>
<evidence type="ECO:0000256" key="1">
    <source>
        <dbReference type="ARBA" id="ARBA00004141"/>
    </source>
</evidence>
<accession>A0A5B8M479</accession>
<dbReference type="Pfam" id="PF04138">
    <property type="entry name" value="GtrA_DPMS_TM"/>
    <property type="match status" value="1"/>
</dbReference>
<gene>
    <name evidence="8" type="ORF">FPZ11_09690</name>
</gene>
<dbReference type="RefSeq" id="WP_146320419.1">
    <property type="nucleotide sequence ID" value="NZ_CP042305.1"/>
</dbReference>